<organism evidence="2 3">
    <name type="scientific">Oerskovia enterophila</name>
    <dbReference type="NCBI Taxonomy" id="43678"/>
    <lineage>
        <taxon>Bacteria</taxon>
        <taxon>Bacillati</taxon>
        <taxon>Actinomycetota</taxon>
        <taxon>Actinomycetes</taxon>
        <taxon>Micrococcales</taxon>
        <taxon>Cellulomonadaceae</taxon>
        <taxon>Oerskovia</taxon>
    </lineage>
</organism>
<evidence type="ECO:0000313" key="2">
    <source>
        <dbReference type="EMBL" id="OCI31675.1"/>
    </source>
</evidence>
<dbReference type="EMBL" id="MAQA01000015">
    <property type="protein sequence ID" value="OCI31675.1"/>
    <property type="molecule type" value="Genomic_DNA"/>
</dbReference>
<proteinExistence type="predicted"/>
<protein>
    <submittedName>
        <fullName evidence="2">Uncharacterized protein</fullName>
    </submittedName>
</protein>
<feature type="region of interest" description="Disordered" evidence="1">
    <location>
        <begin position="1"/>
        <end position="51"/>
    </location>
</feature>
<reference evidence="2 3" key="1">
    <citation type="submission" date="2016-06" db="EMBL/GenBank/DDBJ databases">
        <title>Genome sequence of Oerskovia enterophila DSM 43852.</title>
        <authorList>
            <person name="Poehlein A."/>
            <person name="Jag V."/>
            <person name="Bengelsdorf F.R."/>
            <person name="Daniel R."/>
            <person name="Duerre P."/>
        </authorList>
    </citation>
    <scope>NUCLEOTIDE SEQUENCE [LARGE SCALE GENOMIC DNA]</scope>
    <source>
        <strain evidence="2 3">DSM 43852</strain>
    </source>
</reference>
<evidence type="ECO:0000313" key="3">
    <source>
        <dbReference type="Proteomes" id="UP000093412"/>
    </source>
</evidence>
<dbReference type="Proteomes" id="UP000093412">
    <property type="component" value="Unassembled WGS sequence"/>
</dbReference>
<gene>
    <name evidence="2" type="ORF">OERS_16560</name>
</gene>
<name>A0ABX2Y545_9CELL</name>
<dbReference type="RefSeq" id="WP_169834200.1">
    <property type="nucleotide sequence ID" value="NZ_MAQA01000015.1"/>
</dbReference>
<evidence type="ECO:0000256" key="1">
    <source>
        <dbReference type="SAM" id="MobiDB-lite"/>
    </source>
</evidence>
<accession>A0ABX2Y545</accession>
<comment type="caution">
    <text evidence="2">The sequence shown here is derived from an EMBL/GenBank/DDBJ whole genome shotgun (WGS) entry which is preliminary data.</text>
</comment>
<keyword evidence="3" id="KW-1185">Reference proteome</keyword>
<sequence length="51" mass="5498">MAQHEMLARVPSSPEGLGDHADEGQGRGQGDPRGEHRADGEHEDLEVHLDA</sequence>
<feature type="compositionally biased region" description="Basic and acidic residues" evidence="1">
    <location>
        <begin position="17"/>
        <end position="51"/>
    </location>
</feature>